<name>A0A545TZA4_9GAMM</name>
<dbReference type="PANTHER" id="PTHR43391:SF14">
    <property type="entry name" value="DEHYDROGENASE_REDUCTASE SDR FAMILY PROTEIN 7-LIKE"/>
    <property type="match status" value="1"/>
</dbReference>
<dbReference type="RefSeq" id="WP_142903557.1">
    <property type="nucleotide sequence ID" value="NZ_ML660090.1"/>
</dbReference>
<comment type="similarity">
    <text evidence="1 4">Belongs to the short-chain dehydrogenases/reductases (SDR) family.</text>
</comment>
<dbReference type="InterPro" id="IPR036291">
    <property type="entry name" value="NAD(P)-bd_dom_sf"/>
</dbReference>
<dbReference type="GO" id="GO:0005829">
    <property type="term" value="C:cytosol"/>
    <property type="evidence" value="ECO:0007669"/>
    <property type="project" value="TreeGrafter"/>
</dbReference>
<dbReference type="SUPFAM" id="SSF51735">
    <property type="entry name" value="NAD(P)-binding Rossmann-fold domains"/>
    <property type="match status" value="1"/>
</dbReference>
<dbReference type="GO" id="GO:0016491">
    <property type="term" value="F:oxidoreductase activity"/>
    <property type="evidence" value="ECO:0007669"/>
    <property type="project" value="UniProtKB-KW"/>
</dbReference>
<protein>
    <submittedName>
        <fullName evidence="5">SDR family NAD(P)-dependent oxidoreductase</fullName>
    </submittedName>
</protein>
<reference evidence="5 6" key="1">
    <citation type="submission" date="2019-06" db="EMBL/GenBank/DDBJ databases">
        <title>Whole genome sequence for Cellvibrionaceae sp. R142.</title>
        <authorList>
            <person name="Wang G."/>
        </authorList>
    </citation>
    <scope>NUCLEOTIDE SEQUENCE [LARGE SCALE GENOMIC DNA]</scope>
    <source>
        <strain evidence="5 6">R142</strain>
    </source>
</reference>
<evidence type="ECO:0000256" key="3">
    <source>
        <dbReference type="ARBA" id="ARBA00023002"/>
    </source>
</evidence>
<accession>A0A545TZA4</accession>
<evidence type="ECO:0000256" key="1">
    <source>
        <dbReference type="ARBA" id="ARBA00006484"/>
    </source>
</evidence>
<dbReference type="PRINTS" id="PR00081">
    <property type="entry name" value="GDHRDH"/>
</dbReference>
<gene>
    <name evidence="5" type="ORF">FKG94_07350</name>
</gene>
<dbReference type="AlphaFoldDB" id="A0A545TZA4"/>
<dbReference type="PRINTS" id="PR00080">
    <property type="entry name" value="SDRFAMILY"/>
</dbReference>
<sequence>MEMYRRLSLAIVALLLVATVQGAESDYRGKVVIITGSSSGLGAALVEEAAAREMKLVLADINPGPSQAFAEAYTKRGGEALVVEVDLADARQRGRVIDRALARFGRVDMLINNAGYAYFANLQQQQLAQAQHLFEVNYWAYIDLAQRAIPALRRQGGAIINVASILGVIPSGPDLHAYAASKHALVGAFRSLHGELDAMGIQVKVVCPGGMKTNIFNAAIGAGKDKYKDMVKDWETPDKVAGEIFASLAKPGVLVFPTTVAHMAERFADQQQP</sequence>
<dbReference type="Proteomes" id="UP000319732">
    <property type="component" value="Unassembled WGS sequence"/>
</dbReference>
<keyword evidence="6" id="KW-1185">Reference proteome</keyword>
<organism evidence="5 6">
    <name type="scientific">Exilibacterium tricleocarpae</name>
    <dbReference type="NCBI Taxonomy" id="2591008"/>
    <lineage>
        <taxon>Bacteria</taxon>
        <taxon>Pseudomonadati</taxon>
        <taxon>Pseudomonadota</taxon>
        <taxon>Gammaproteobacteria</taxon>
        <taxon>Cellvibrionales</taxon>
        <taxon>Cellvibrionaceae</taxon>
        <taxon>Exilibacterium</taxon>
    </lineage>
</organism>
<dbReference type="Pfam" id="PF00106">
    <property type="entry name" value="adh_short"/>
    <property type="match status" value="1"/>
</dbReference>
<evidence type="ECO:0000256" key="4">
    <source>
        <dbReference type="RuleBase" id="RU000363"/>
    </source>
</evidence>
<evidence type="ECO:0000313" key="6">
    <source>
        <dbReference type="Proteomes" id="UP000319732"/>
    </source>
</evidence>
<keyword evidence="3" id="KW-0560">Oxidoreductase</keyword>
<dbReference type="EMBL" id="VHSG01000007">
    <property type="protein sequence ID" value="TQV82541.1"/>
    <property type="molecule type" value="Genomic_DNA"/>
</dbReference>
<evidence type="ECO:0000313" key="5">
    <source>
        <dbReference type="EMBL" id="TQV82541.1"/>
    </source>
</evidence>
<proteinExistence type="inferred from homology"/>
<comment type="caution">
    <text evidence="5">The sequence shown here is derived from an EMBL/GenBank/DDBJ whole genome shotgun (WGS) entry which is preliminary data.</text>
</comment>
<keyword evidence="2" id="KW-0521">NADP</keyword>
<dbReference type="PANTHER" id="PTHR43391">
    <property type="entry name" value="RETINOL DEHYDROGENASE-RELATED"/>
    <property type="match status" value="1"/>
</dbReference>
<dbReference type="Gene3D" id="3.40.50.720">
    <property type="entry name" value="NAD(P)-binding Rossmann-like Domain"/>
    <property type="match status" value="1"/>
</dbReference>
<evidence type="ECO:0000256" key="2">
    <source>
        <dbReference type="ARBA" id="ARBA00022857"/>
    </source>
</evidence>
<dbReference type="InterPro" id="IPR002347">
    <property type="entry name" value="SDR_fam"/>
</dbReference>
<dbReference type="OrthoDB" id="6503536at2"/>